<evidence type="ECO:0000256" key="15">
    <source>
        <dbReference type="SAM" id="Coils"/>
    </source>
</evidence>
<sequence length="270" mass="31513">MLFVSVPRCCRSIITSPLGSTVRWFTSATGPDTRPKRPLTAYIRYVKEKHPLFKKQYPDMRLLDRTKSIAQSWKELPDSEKQTYEAAAEKERQAYKEELNAYKTQLSGAQIGAMQEAMRQRRAKRKKMRQKRELTVLGKPKGPRSAFNIFMAEHFQDASGNYVTGKMKSLCDDWRKLPVSQKQPYVQLAEDDKIRYENEMKSWEEQMIEVGREDLIRVKNRKRLKKPRAARRQKTAVKRAAKTSNESESHNCSTSSPKTEKNFRTIKSEE</sequence>
<evidence type="ECO:0000256" key="12">
    <source>
        <dbReference type="ARBA" id="ARBA00045216"/>
    </source>
</evidence>
<evidence type="ECO:0000256" key="8">
    <source>
        <dbReference type="ARBA" id="ARBA00023159"/>
    </source>
</evidence>
<evidence type="ECO:0000256" key="4">
    <source>
        <dbReference type="ARBA" id="ARBA00022946"/>
    </source>
</evidence>
<feature type="coiled-coil region" evidence="15">
    <location>
        <begin position="85"/>
        <end position="134"/>
    </location>
</feature>
<evidence type="ECO:0000313" key="18">
    <source>
        <dbReference type="EMBL" id="KAJ1144622.1"/>
    </source>
</evidence>
<keyword evidence="8" id="KW-0010">Activator</keyword>
<evidence type="ECO:0000259" key="17">
    <source>
        <dbReference type="PROSITE" id="PS50118"/>
    </source>
</evidence>
<comment type="function">
    <text evidence="12">Binds to the mitochondrial light strand promoter and functions in mitochondrial transcription regulation. Component of the mitochondrial transcription initiation complex, composed at least of TFB2M, TFAM and POLRMT that is required for basal transcription of mitochondrial DNA. In this complex, TFAM recruits POLRMT to a specific promoter whereas TFB2M induces structural changes in POLRMT to enable promoter opening and trapping of the DNA non-template strand. Required for accurate and efficient promoter recognition by the mitochondrial RNA polymerase. Promotes transcription initiation from the HSP1 and the light strand promoter by binding immediately upstream of transcriptional start sites. Is able to unwind DNA. Bends the mitochondrial light strand promoter DNA into a U-turn shape via its HMG boxes. Required for maintenance of normal levels of mitochondrial DNA. May play a role in organizing and compacting mitochondrial DNA.</text>
</comment>
<dbReference type="InterPro" id="IPR036910">
    <property type="entry name" value="HMG_box_dom_sf"/>
</dbReference>
<dbReference type="GO" id="GO:0042645">
    <property type="term" value="C:mitochondrial nucleoid"/>
    <property type="evidence" value="ECO:0007669"/>
    <property type="project" value="UniProtKB-SubCell"/>
</dbReference>
<dbReference type="Gene3D" id="1.10.30.10">
    <property type="entry name" value="High mobility group box domain"/>
    <property type="match status" value="2"/>
</dbReference>
<dbReference type="AlphaFoldDB" id="A0AAV7QYN2"/>
<evidence type="ECO:0000256" key="7">
    <source>
        <dbReference type="ARBA" id="ARBA00023128"/>
    </source>
</evidence>
<comment type="subunit">
    <text evidence="13">Monomer; binds DNA as a monomer. Homodimer. Component of the mitochondrial transcription initiation complex, composed at least of TFB2M, TFAM and POLRMT. In this complex TFAM recruits POLRMT to the promoter whereas TFB2M induces structural changes in POLRMT to enable promoter opening and trapping of the DNA non-template strand. Upon metabolic stress, forms a complex composed of FOXO3, SIRT3, TFAM and POLRMT. Interacts with TFB1M and TFB2M. Interacts with CLPX; this enhances DNA-binding.</text>
</comment>
<dbReference type="PROSITE" id="PS50118">
    <property type="entry name" value="HMG_BOX_2"/>
    <property type="match status" value="2"/>
</dbReference>
<organism evidence="18 19">
    <name type="scientific">Pleurodeles waltl</name>
    <name type="common">Iberian ribbed newt</name>
    <dbReference type="NCBI Taxonomy" id="8319"/>
    <lineage>
        <taxon>Eukaryota</taxon>
        <taxon>Metazoa</taxon>
        <taxon>Chordata</taxon>
        <taxon>Craniata</taxon>
        <taxon>Vertebrata</taxon>
        <taxon>Euteleostomi</taxon>
        <taxon>Amphibia</taxon>
        <taxon>Batrachia</taxon>
        <taxon>Caudata</taxon>
        <taxon>Salamandroidea</taxon>
        <taxon>Salamandridae</taxon>
        <taxon>Pleurodelinae</taxon>
        <taxon>Pleurodeles</taxon>
    </lineage>
</organism>
<feature type="compositionally biased region" description="Polar residues" evidence="16">
    <location>
        <begin position="242"/>
        <end position="257"/>
    </location>
</feature>
<keyword evidence="3" id="KW-0677">Repeat</keyword>
<dbReference type="InterPro" id="IPR050342">
    <property type="entry name" value="HMGB"/>
</dbReference>
<evidence type="ECO:0000256" key="6">
    <source>
        <dbReference type="ARBA" id="ARBA00023125"/>
    </source>
</evidence>
<feature type="region of interest" description="Disordered" evidence="16">
    <location>
        <begin position="221"/>
        <end position="270"/>
    </location>
</feature>
<evidence type="ECO:0000256" key="16">
    <source>
        <dbReference type="SAM" id="MobiDB-lite"/>
    </source>
</evidence>
<comment type="subcellular location">
    <subcellularLocation>
        <location evidence="1">Mitochondrion matrix</location>
        <location evidence="1">Mitochondrion nucleoid</location>
    </subcellularLocation>
</comment>
<evidence type="ECO:0000256" key="13">
    <source>
        <dbReference type="ARBA" id="ARBA00046467"/>
    </source>
</evidence>
<name>A0AAV7QYN2_PLEWA</name>
<keyword evidence="2" id="KW-0597">Phosphoprotein</keyword>
<evidence type="ECO:0000256" key="2">
    <source>
        <dbReference type="ARBA" id="ARBA00022553"/>
    </source>
</evidence>
<feature type="compositionally biased region" description="Basic residues" evidence="16">
    <location>
        <begin position="221"/>
        <end position="241"/>
    </location>
</feature>
<evidence type="ECO:0000256" key="11">
    <source>
        <dbReference type="ARBA" id="ARBA00040582"/>
    </source>
</evidence>
<dbReference type="SUPFAM" id="SSF47095">
    <property type="entry name" value="HMG-box"/>
    <property type="match status" value="2"/>
</dbReference>
<evidence type="ECO:0000256" key="14">
    <source>
        <dbReference type="PROSITE-ProRule" id="PRU00267"/>
    </source>
</evidence>
<evidence type="ECO:0000256" key="5">
    <source>
        <dbReference type="ARBA" id="ARBA00023015"/>
    </source>
</evidence>
<evidence type="ECO:0000256" key="10">
    <source>
        <dbReference type="ARBA" id="ARBA00023271"/>
    </source>
</evidence>
<feature type="coiled-coil region" evidence="15">
    <location>
        <begin position="186"/>
        <end position="213"/>
    </location>
</feature>
<dbReference type="Proteomes" id="UP001066276">
    <property type="component" value="Chromosome 6"/>
</dbReference>
<keyword evidence="7" id="KW-0496">Mitochondrion</keyword>
<dbReference type="InterPro" id="IPR009071">
    <property type="entry name" value="HMG_box_dom"/>
</dbReference>
<keyword evidence="6 14" id="KW-0238">DNA-binding</keyword>
<keyword evidence="10" id="KW-1135">Mitochondrion nucleoid</keyword>
<feature type="domain" description="HMG box" evidence="17">
    <location>
        <begin position="140"/>
        <end position="204"/>
    </location>
</feature>
<keyword evidence="15" id="KW-0175">Coiled coil</keyword>
<dbReference type="GO" id="GO:0003677">
    <property type="term" value="F:DNA binding"/>
    <property type="evidence" value="ECO:0007669"/>
    <property type="project" value="UniProtKB-UniRule"/>
</dbReference>
<dbReference type="FunFam" id="1.10.30.10:FF:000043">
    <property type="entry name" value="Transcription factor A, mitochondrial"/>
    <property type="match status" value="1"/>
</dbReference>
<keyword evidence="14" id="KW-0539">Nucleus</keyword>
<dbReference type="Pfam" id="PF00505">
    <property type="entry name" value="HMG_box"/>
    <property type="match status" value="2"/>
</dbReference>
<reference evidence="18" key="1">
    <citation type="journal article" date="2022" name="bioRxiv">
        <title>Sequencing and chromosome-scale assembly of the giantPleurodeles waltlgenome.</title>
        <authorList>
            <person name="Brown T."/>
            <person name="Elewa A."/>
            <person name="Iarovenko S."/>
            <person name="Subramanian E."/>
            <person name="Araus A.J."/>
            <person name="Petzold A."/>
            <person name="Susuki M."/>
            <person name="Suzuki K.-i.T."/>
            <person name="Hayashi T."/>
            <person name="Toyoda A."/>
            <person name="Oliveira C."/>
            <person name="Osipova E."/>
            <person name="Leigh N.D."/>
            <person name="Simon A."/>
            <person name="Yun M.H."/>
        </authorList>
    </citation>
    <scope>NUCLEOTIDE SEQUENCE</scope>
    <source>
        <strain evidence="18">20211129_DDA</strain>
        <tissue evidence="18">Liver</tissue>
    </source>
</reference>
<dbReference type="EMBL" id="JANPWB010000010">
    <property type="protein sequence ID" value="KAJ1144622.1"/>
    <property type="molecule type" value="Genomic_DNA"/>
</dbReference>
<dbReference type="PANTHER" id="PTHR48112">
    <property type="entry name" value="HIGH MOBILITY GROUP PROTEIN DSP1"/>
    <property type="match status" value="1"/>
</dbReference>
<keyword evidence="5" id="KW-0805">Transcription regulation</keyword>
<feature type="domain" description="HMG box" evidence="17">
    <location>
        <begin position="35"/>
        <end position="103"/>
    </location>
</feature>
<dbReference type="GO" id="GO:0006357">
    <property type="term" value="P:regulation of transcription by RNA polymerase II"/>
    <property type="evidence" value="ECO:0007669"/>
    <property type="project" value="TreeGrafter"/>
</dbReference>
<feature type="compositionally biased region" description="Basic and acidic residues" evidence="16">
    <location>
        <begin position="258"/>
        <end position="270"/>
    </location>
</feature>
<evidence type="ECO:0000256" key="1">
    <source>
        <dbReference type="ARBA" id="ARBA00004436"/>
    </source>
</evidence>
<evidence type="ECO:0000256" key="9">
    <source>
        <dbReference type="ARBA" id="ARBA00023163"/>
    </source>
</evidence>
<evidence type="ECO:0000313" key="19">
    <source>
        <dbReference type="Proteomes" id="UP001066276"/>
    </source>
</evidence>
<gene>
    <name evidence="18" type="ORF">NDU88_010919</name>
</gene>
<feature type="DNA-binding region" description="HMG box" evidence="14">
    <location>
        <begin position="140"/>
        <end position="204"/>
    </location>
</feature>
<keyword evidence="4" id="KW-0809">Transit peptide</keyword>
<dbReference type="GO" id="GO:0005634">
    <property type="term" value="C:nucleus"/>
    <property type="evidence" value="ECO:0007669"/>
    <property type="project" value="UniProtKB-UniRule"/>
</dbReference>
<keyword evidence="19" id="KW-1185">Reference proteome</keyword>
<evidence type="ECO:0000256" key="3">
    <source>
        <dbReference type="ARBA" id="ARBA00022737"/>
    </source>
</evidence>
<dbReference type="SMART" id="SM00398">
    <property type="entry name" value="HMG"/>
    <property type="match status" value="2"/>
</dbReference>
<dbReference type="CDD" id="cd21987">
    <property type="entry name" value="HMG-box_TFAM_rpt2"/>
    <property type="match status" value="1"/>
</dbReference>
<proteinExistence type="predicted"/>
<feature type="DNA-binding region" description="HMG box" evidence="14">
    <location>
        <begin position="35"/>
        <end position="103"/>
    </location>
</feature>
<comment type="caution">
    <text evidence="18">The sequence shown here is derived from an EMBL/GenBank/DDBJ whole genome shotgun (WGS) entry which is preliminary data.</text>
</comment>
<protein>
    <recommendedName>
        <fullName evidence="11">Transcription factor A, mitochondrial</fullName>
    </recommendedName>
</protein>
<dbReference type="PANTHER" id="PTHR48112:SF36">
    <property type="entry name" value="TRANSCRIPTION FACTOR A, MITOCHONDRIAL"/>
    <property type="match status" value="1"/>
</dbReference>
<accession>A0AAV7QYN2</accession>
<keyword evidence="9" id="KW-0804">Transcription</keyword>